<dbReference type="SMART" id="SM00722">
    <property type="entry name" value="CASH"/>
    <property type="match status" value="2"/>
</dbReference>
<keyword evidence="2" id="KW-0677">Repeat</keyword>
<dbReference type="SUPFAM" id="SSF51126">
    <property type="entry name" value="Pectin lyase-like"/>
    <property type="match status" value="1"/>
</dbReference>
<dbReference type="InterPro" id="IPR011050">
    <property type="entry name" value="Pectin_lyase_fold/virulence"/>
</dbReference>
<name>A0A3G9JA81_9BACL</name>
<dbReference type="InterPro" id="IPR051550">
    <property type="entry name" value="SCF-Subunits/Alg-Epimerases"/>
</dbReference>
<evidence type="ECO:0000256" key="1">
    <source>
        <dbReference type="ARBA" id="ARBA00004906"/>
    </source>
</evidence>
<gene>
    <name evidence="4" type="ORF">Back11_15290</name>
</gene>
<evidence type="ECO:0000313" key="4">
    <source>
        <dbReference type="EMBL" id="BBH20184.1"/>
    </source>
</evidence>
<dbReference type="PANTHER" id="PTHR22990:SF15">
    <property type="entry name" value="F-BOX ONLY PROTEIN 10"/>
    <property type="match status" value="1"/>
</dbReference>
<proteinExistence type="predicted"/>
<evidence type="ECO:0000313" key="5">
    <source>
        <dbReference type="Proteomes" id="UP000275368"/>
    </source>
</evidence>
<dbReference type="EMBL" id="AP019308">
    <property type="protein sequence ID" value="BBH20184.1"/>
    <property type="molecule type" value="Genomic_DNA"/>
</dbReference>
<sequence length="446" mass="49487">MTNMKRIWLATLLMGILFGGTPCLAKAEMESFNLQGIIDRAEPGETIIVPPGNYEGPLIISKTLRLEAEHEGSVTLLNSGKGAALQIESDHVTVTGLEIMDELVKEKPSVLVTGDGVLLERLHIHTGSYGIKMQNADDGDVRNNTIEWSSLESRQAIKMADKGNGIDLYNAHRNRITENIIKRVHDGIYLENSDENTIIGNRIENSRYGVHCMYTKGTVIRENIGQMNITGAMVMTVRDVEVVNNTFMKQSENVNSQGILLYDAHFTTVRNNRLEGNRVGLYIEQSANNRIENNGVTDNFIGIQLLESIQNTIRGNRFSGNVSDALAKNSTGNDITGNFWDSFRGIDADGDGRSDIVYAINPFFQGLIQKRPAFQLFFQSPGMVFLESLYQSERSKWTKDISPLMAPPASTRLYEQSASGIKTGLIGILLLGSTCIILLLTRRRKI</sequence>
<dbReference type="Pfam" id="PF05048">
    <property type="entry name" value="NosD"/>
    <property type="match status" value="1"/>
</dbReference>
<dbReference type="SMART" id="SM00710">
    <property type="entry name" value="PbH1"/>
    <property type="match status" value="8"/>
</dbReference>
<organism evidence="4 5">
    <name type="scientific">Paenibacillus baekrokdamisoli</name>
    <dbReference type="NCBI Taxonomy" id="1712516"/>
    <lineage>
        <taxon>Bacteria</taxon>
        <taxon>Bacillati</taxon>
        <taxon>Bacillota</taxon>
        <taxon>Bacilli</taxon>
        <taxon>Bacillales</taxon>
        <taxon>Paenibacillaceae</taxon>
        <taxon>Paenibacillus</taxon>
    </lineage>
</organism>
<dbReference type="InterPro" id="IPR007742">
    <property type="entry name" value="NosD_dom"/>
</dbReference>
<dbReference type="RefSeq" id="WP_125655054.1">
    <property type="nucleotide sequence ID" value="NZ_JACHXC010000019.1"/>
</dbReference>
<dbReference type="KEGG" id="pbk:Back11_15290"/>
<dbReference type="InterPro" id="IPR006633">
    <property type="entry name" value="Carb-bd_sugar_hydrolysis-dom"/>
</dbReference>
<keyword evidence="5" id="KW-1185">Reference proteome</keyword>
<evidence type="ECO:0000256" key="2">
    <source>
        <dbReference type="ARBA" id="ARBA00022737"/>
    </source>
</evidence>
<dbReference type="InterPro" id="IPR012334">
    <property type="entry name" value="Pectin_lyas_fold"/>
</dbReference>
<dbReference type="Gene3D" id="2.160.20.10">
    <property type="entry name" value="Single-stranded right-handed beta-helix, Pectin lyase-like"/>
    <property type="match status" value="2"/>
</dbReference>
<dbReference type="OrthoDB" id="159063at2"/>
<dbReference type="InterPro" id="IPR022441">
    <property type="entry name" value="Para_beta_helix_rpt-2"/>
</dbReference>
<dbReference type="Proteomes" id="UP000275368">
    <property type="component" value="Chromosome"/>
</dbReference>
<evidence type="ECO:0000256" key="3">
    <source>
        <dbReference type="ARBA" id="ARBA00022786"/>
    </source>
</evidence>
<keyword evidence="3" id="KW-0833">Ubl conjugation pathway</keyword>
<accession>A0A3G9JA81</accession>
<reference evidence="4 5" key="1">
    <citation type="submission" date="2018-11" db="EMBL/GenBank/DDBJ databases">
        <title>Complete genome sequence of Paenibacillus baekrokdamisoli strain KCTC 33723.</title>
        <authorList>
            <person name="Kang S.W."/>
            <person name="Lee K.C."/>
            <person name="Kim K.K."/>
            <person name="Kim J.S."/>
            <person name="Kim D.S."/>
            <person name="Ko S.H."/>
            <person name="Yang S.H."/>
            <person name="Lee J.S."/>
        </authorList>
    </citation>
    <scope>NUCLEOTIDE SEQUENCE [LARGE SCALE GENOMIC DNA]</scope>
    <source>
        <strain evidence="4 5">KCTC 33723</strain>
    </source>
</reference>
<dbReference type="AlphaFoldDB" id="A0A3G9JA81"/>
<dbReference type="PANTHER" id="PTHR22990">
    <property type="entry name" value="F-BOX ONLY PROTEIN"/>
    <property type="match status" value="1"/>
</dbReference>
<comment type="pathway">
    <text evidence="1">Protein modification; protein ubiquitination.</text>
</comment>
<dbReference type="InterPro" id="IPR006626">
    <property type="entry name" value="PbH1"/>
</dbReference>
<dbReference type="NCBIfam" id="TIGR03804">
    <property type="entry name" value="para_beta_helix"/>
    <property type="match status" value="2"/>
</dbReference>
<protein>
    <submittedName>
        <fullName evidence="4">Uncharacterized protein</fullName>
    </submittedName>
</protein>